<dbReference type="Pfam" id="PF00089">
    <property type="entry name" value="Trypsin"/>
    <property type="match status" value="1"/>
</dbReference>
<accession>A0AAV6SRJ9</accession>
<dbReference type="GO" id="GO:0004252">
    <property type="term" value="F:serine-type endopeptidase activity"/>
    <property type="evidence" value="ECO:0007669"/>
    <property type="project" value="InterPro"/>
</dbReference>
<dbReference type="PROSITE" id="PS50240">
    <property type="entry name" value="TRYPSIN_DOM"/>
    <property type="match status" value="1"/>
</dbReference>
<keyword evidence="5" id="KW-0720">Serine protease</keyword>
<dbReference type="EMBL" id="JAGKHQ010000003">
    <property type="protein sequence ID" value="KAG7520194.1"/>
    <property type="molecule type" value="Genomic_DNA"/>
</dbReference>
<evidence type="ECO:0000313" key="8">
    <source>
        <dbReference type="EMBL" id="KAG7520194.1"/>
    </source>
</evidence>
<proteinExistence type="inferred from homology"/>
<evidence type="ECO:0000256" key="1">
    <source>
        <dbReference type="ARBA" id="ARBA00004239"/>
    </source>
</evidence>
<dbReference type="PANTHER" id="PTHR24264">
    <property type="entry name" value="TRYPSIN-RELATED"/>
    <property type="match status" value="1"/>
</dbReference>
<keyword evidence="3" id="KW-0645">Protease</keyword>
<keyword evidence="4" id="KW-0378">Hydrolase</keyword>
<dbReference type="GO" id="GO:0005615">
    <property type="term" value="C:extracellular space"/>
    <property type="evidence" value="ECO:0007669"/>
    <property type="project" value="TreeGrafter"/>
</dbReference>
<dbReference type="CDD" id="cd00190">
    <property type="entry name" value="Tryp_SPc"/>
    <property type="match status" value="1"/>
</dbReference>
<protein>
    <submittedName>
        <fullName evidence="8">Trypsin-3-like</fullName>
    </submittedName>
</protein>
<name>A0AAV6SRJ9_SOLSE</name>
<dbReference type="PROSITE" id="PS00135">
    <property type="entry name" value="TRYPSIN_SER"/>
    <property type="match status" value="1"/>
</dbReference>
<gene>
    <name evidence="8" type="ORF">JOB18_024885</name>
</gene>
<dbReference type="PANTHER" id="PTHR24264:SF20">
    <property type="entry name" value="TRYPSIN-LIKE"/>
    <property type="match status" value="1"/>
</dbReference>
<evidence type="ECO:0000256" key="6">
    <source>
        <dbReference type="ARBA" id="ARBA00023157"/>
    </source>
</evidence>
<evidence type="ECO:0000313" key="9">
    <source>
        <dbReference type="Proteomes" id="UP000693946"/>
    </source>
</evidence>
<comment type="subcellular location">
    <subcellularLocation>
        <location evidence="1">Secreted</location>
        <location evidence="1">Extracellular space</location>
    </subcellularLocation>
</comment>
<organism evidence="8 9">
    <name type="scientific">Solea senegalensis</name>
    <name type="common">Senegalese sole</name>
    <dbReference type="NCBI Taxonomy" id="28829"/>
    <lineage>
        <taxon>Eukaryota</taxon>
        <taxon>Metazoa</taxon>
        <taxon>Chordata</taxon>
        <taxon>Craniata</taxon>
        <taxon>Vertebrata</taxon>
        <taxon>Euteleostomi</taxon>
        <taxon>Actinopterygii</taxon>
        <taxon>Neopterygii</taxon>
        <taxon>Teleostei</taxon>
        <taxon>Neoteleostei</taxon>
        <taxon>Acanthomorphata</taxon>
        <taxon>Carangaria</taxon>
        <taxon>Pleuronectiformes</taxon>
        <taxon>Pleuronectoidei</taxon>
        <taxon>Soleidae</taxon>
        <taxon>Solea</taxon>
    </lineage>
</organism>
<evidence type="ECO:0000256" key="2">
    <source>
        <dbReference type="ARBA" id="ARBA00009228"/>
    </source>
</evidence>
<dbReference type="SMART" id="SM00020">
    <property type="entry name" value="Tryp_SPc"/>
    <property type="match status" value="1"/>
</dbReference>
<comment type="similarity">
    <text evidence="2">Belongs to the peptidase S1 family. Snake venom subfamily.</text>
</comment>
<dbReference type="FunFam" id="2.40.10.10:FF:000010">
    <property type="entry name" value="Kallikrein related peptidase 11"/>
    <property type="match status" value="1"/>
</dbReference>
<dbReference type="GO" id="GO:0006508">
    <property type="term" value="P:proteolysis"/>
    <property type="evidence" value="ECO:0007669"/>
    <property type="project" value="UniProtKB-KW"/>
</dbReference>
<reference evidence="8 9" key="1">
    <citation type="journal article" date="2021" name="Sci. Rep.">
        <title>Chromosome anchoring in Senegalese sole (Solea senegalensis) reveals sex-associated markers and genome rearrangements in flatfish.</title>
        <authorList>
            <person name="Guerrero-Cozar I."/>
            <person name="Gomez-Garrido J."/>
            <person name="Berbel C."/>
            <person name="Martinez-Blanch J.F."/>
            <person name="Alioto T."/>
            <person name="Claros M.G."/>
            <person name="Gagnaire P.A."/>
            <person name="Manchado M."/>
        </authorList>
    </citation>
    <scope>NUCLEOTIDE SEQUENCE [LARGE SCALE GENOMIC DNA]</scope>
    <source>
        <strain evidence="8">Sse05_10M</strain>
    </source>
</reference>
<dbReference type="Proteomes" id="UP000693946">
    <property type="component" value="Linkage Group LG11"/>
</dbReference>
<dbReference type="InterPro" id="IPR033116">
    <property type="entry name" value="TRYPSIN_SER"/>
</dbReference>
<dbReference type="InterPro" id="IPR050127">
    <property type="entry name" value="Serine_Proteases_S1"/>
</dbReference>
<keyword evidence="9" id="KW-1185">Reference proteome</keyword>
<sequence length="192" mass="21046">MVVVAGDYSLSIYEGTEQVMMPHLLIPHPEHDSSTKDNDIMLIKFRTPFNLTSYVSTILMPRQDASIPEGQMCRVSGWGLTNPSGGEIPSTLLTVKLPIFATEKCNSSESFDGKITENMLCAGYSTGGKDACMGDSGGPLICEGRLYGVVSWGKGCAEAQLPGVYTAVSKYRKWIDNTVFNHYNRCDKNLFL</sequence>
<evidence type="ECO:0000256" key="5">
    <source>
        <dbReference type="ARBA" id="ARBA00022825"/>
    </source>
</evidence>
<evidence type="ECO:0000256" key="3">
    <source>
        <dbReference type="ARBA" id="ARBA00022670"/>
    </source>
</evidence>
<comment type="caution">
    <text evidence="8">The sequence shown here is derived from an EMBL/GenBank/DDBJ whole genome shotgun (WGS) entry which is preliminary data.</text>
</comment>
<evidence type="ECO:0000256" key="4">
    <source>
        <dbReference type="ARBA" id="ARBA00022801"/>
    </source>
</evidence>
<dbReference type="AlphaFoldDB" id="A0AAV6SRJ9"/>
<evidence type="ECO:0000259" key="7">
    <source>
        <dbReference type="PROSITE" id="PS50240"/>
    </source>
</evidence>
<feature type="domain" description="Peptidase S1" evidence="7">
    <location>
        <begin position="1"/>
        <end position="180"/>
    </location>
</feature>
<keyword evidence="6" id="KW-1015">Disulfide bond</keyword>
<dbReference type="InterPro" id="IPR001254">
    <property type="entry name" value="Trypsin_dom"/>
</dbReference>